<evidence type="ECO:0000313" key="1">
    <source>
        <dbReference type="EMBL" id="MEM5400258.1"/>
    </source>
</evidence>
<accession>A0ACC6RF58</accession>
<gene>
    <name evidence="1" type="ORF">VSR83_09190</name>
</gene>
<dbReference type="Proteomes" id="UP001392318">
    <property type="component" value="Unassembled WGS sequence"/>
</dbReference>
<organism evidence="1 2">
    <name type="scientific">Paraburkholderia unamae</name>
    <dbReference type="NCBI Taxonomy" id="219649"/>
    <lineage>
        <taxon>Bacteria</taxon>
        <taxon>Pseudomonadati</taxon>
        <taxon>Pseudomonadota</taxon>
        <taxon>Betaproteobacteria</taxon>
        <taxon>Burkholderiales</taxon>
        <taxon>Burkholderiaceae</taxon>
        <taxon>Paraburkholderia</taxon>
    </lineage>
</organism>
<name>A0ACC6RF58_9BURK</name>
<sequence>MHTASPSRHFDPMRRQRITVWITLFAVPLIWLLYLLICITLVSSACVIGVAQRGELRWDDTENILAAVSAAAFAVCLVLAVATGRAWRKIAFSSHGEQDAACFIAWCSAIVATAFTVTLGFIACVLIAAPFDRLCAPFQ</sequence>
<comment type="caution">
    <text evidence="1">The sequence shown here is derived from an EMBL/GenBank/DDBJ whole genome shotgun (WGS) entry which is preliminary data.</text>
</comment>
<protein>
    <submittedName>
        <fullName evidence="1">Uncharacterized protein</fullName>
    </submittedName>
</protein>
<proteinExistence type="predicted"/>
<evidence type="ECO:0000313" key="2">
    <source>
        <dbReference type="Proteomes" id="UP001392318"/>
    </source>
</evidence>
<dbReference type="EMBL" id="JAYMRU010000005">
    <property type="protein sequence ID" value="MEM5400258.1"/>
    <property type="molecule type" value="Genomic_DNA"/>
</dbReference>
<keyword evidence="2" id="KW-1185">Reference proteome</keyword>
<reference evidence="1" key="1">
    <citation type="submission" date="2024-01" db="EMBL/GenBank/DDBJ databases">
        <title>The diversity of rhizobia nodulating Mimosa spp. in eleven states of Brazil covering several biomes is determined by host plant, location, and edaphic factors.</title>
        <authorList>
            <person name="Rouws L."/>
            <person name="Barauna A."/>
            <person name="Beukes C."/>
            <person name="De Faria S.M."/>
            <person name="Gross E."/>
            <person name="Dos Reis Junior F.B."/>
            <person name="Simon M."/>
            <person name="Maluk M."/>
            <person name="Odee D.W."/>
            <person name="Kenicer G."/>
            <person name="Young J.P.W."/>
            <person name="Reis V.M."/>
            <person name="Zilli J."/>
            <person name="James E.K."/>
        </authorList>
    </citation>
    <scope>NUCLEOTIDE SEQUENCE</scope>
    <source>
        <strain evidence="1">JPY452</strain>
    </source>
</reference>